<accession>A0A844GS15</accession>
<comment type="caution">
    <text evidence="1">The sequence shown here is derived from an EMBL/GenBank/DDBJ whole genome shotgun (WGS) entry which is preliminary data.</text>
</comment>
<organism evidence="1 2">
    <name type="scientific">Cyanobacterium aponinum 0216</name>
    <dbReference type="NCBI Taxonomy" id="2676140"/>
    <lineage>
        <taxon>Bacteria</taxon>
        <taxon>Bacillati</taxon>
        <taxon>Cyanobacteriota</taxon>
        <taxon>Cyanophyceae</taxon>
        <taxon>Oscillatoriophycideae</taxon>
        <taxon>Chroococcales</taxon>
        <taxon>Geminocystaceae</taxon>
        <taxon>Cyanobacterium</taxon>
    </lineage>
</organism>
<sequence length="265" mass="30996">MEIQHIKILLKLLGKDNYQGKIGDVKPNTKTNIEQTQKLCYELYNNKLIHLKEKNVTIKINNNGQQVLNNRENRNKLEINILKKCKNKEIRISKINIIPASKRDLLIEKLVKENLINITNKKIIHVELTDKGKQYLAEEYLAEGLGHINLTKAVFNNYLNFIRDYFIGKIPPKIKEKITPDDILKTIIRLDRTLNTDNYLPIFHLRNEYKSLLSRDELDSMIFELQKENKISLSRLVDASQYSAEEYDTGIPQSIGYPIFYLIVK</sequence>
<reference evidence="1 2" key="1">
    <citation type="submission" date="2019-11" db="EMBL/GenBank/DDBJ databases">
        <title>Isolation of a new High Light Tolerant Cyanobacteria.</title>
        <authorList>
            <person name="Dobson Z."/>
            <person name="Vaughn N."/>
            <person name="Vaughn M."/>
            <person name="Fromme P."/>
            <person name="Mazor Y."/>
        </authorList>
    </citation>
    <scope>NUCLEOTIDE SEQUENCE [LARGE SCALE GENOMIC DNA]</scope>
    <source>
        <strain evidence="1 2">0216</strain>
    </source>
</reference>
<evidence type="ECO:0000313" key="1">
    <source>
        <dbReference type="EMBL" id="MTF38333.1"/>
    </source>
</evidence>
<protein>
    <submittedName>
        <fullName evidence="1">Uncharacterized protein</fullName>
    </submittedName>
</protein>
<gene>
    <name evidence="1" type="ORF">GGC33_05280</name>
</gene>
<dbReference type="EMBL" id="WMIA01000004">
    <property type="protein sequence ID" value="MTF38333.1"/>
    <property type="molecule type" value="Genomic_DNA"/>
</dbReference>
<dbReference type="RefSeq" id="WP_155083246.1">
    <property type="nucleotide sequence ID" value="NZ_WMIA01000004.1"/>
</dbReference>
<name>A0A844GS15_9CHRO</name>
<dbReference type="Proteomes" id="UP000437131">
    <property type="component" value="Unassembled WGS sequence"/>
</dbReference>
<dbReference type="AlphaFoldDB" id="A0A844GS15"/>
<evidence type="ECO:0000313" key="2">
    <source>
        <dbReference type="Proteomes" id="UP000437131"/>
    </source>
</evidence>
<proteinExistence type="predicted"/>